<dbReference type="SUPFAM" id="SSF81901">
    <property type="entry name" value="HCP-like"/>
    <property type="match status" value="1"/>
</dbReference>
<dbReference type="RefSeq" id="WP_126752434.1">
    <property type="nucleotide sequence ID" value="NZ_JBHUMT010000015.1"/>
</dbReference>
<dbReference type="GO" id="GO:0006383">
    <property type="term" value="P:transcription by RNA polymerase III"/>
    <property type="evidence" value="ECO:0007669"/>
    <property type="project" value="InterPro"/>
</dbReference>
<dbReference type="AlphaFoldDB" id="A0A432YRG7"/>
<name>A0A432YRG7_9GAMM</name>
<dbReference type="PANTHER" id="PTHR23082:SF0">
    <property type="entry name" value="GENERAL TRANSCRIPTION FACTOR 3C POLYPEPTIDE 3"/>
    <property type="match status" value="1"/>
</dbReference>
<feature type="signal peptide" evidence="2">
    <location>
        <begin position="1"/>
        <end position="23"/>
    </location>
</feature>
<gene>
    <name evidence="3" type="ORF">CWI73_08825</name>
</gene>
<dbReference type="Proteomes" id="UP000288361">
    <property type="component" value="Unassembled WGS sequence"/>
</dbReference>
<dbReference type="InterPro" id="IPR039340">
    <property type="entry name" value="Tfc4/TFIIIC-102/Sfc4"/>
</dbReference>
<dbReference type="Pfam" id="PF13181">
    <property type="entry name" value="TPR_8"/>
    <property type="match status" value="2"/>
</dbReference>
<dbReference type="SMART" id="SM00028">
    <property type="entry name" value="TPR"/>
    <property type="match status" value="4"/>
</dbReference>
<feature type="chain" id="PRO_5019534437" description="Tetratricopeptide repeat protein" evidence="2">
    <location>
        <begin position="24"/>
        <end position="425"/>
    </location>
</feature>
<proteinExistence type="predicted"/>
<evidence type="ECO:0000313" key="3">
    <source>
        <dbReference type="EMBL" id="RUO64253.1"/>
    </source>
</evidence>
<dbReference type="PROSITE" id="PS50005">
    <property type="entry name" value="TPR"/>
    <property type="match status" value="1"/>
</dbReference>
<dbReference type="EMBL" id="PIQA01000006">
    <property type="protein sequence ID" value="RUO64253.1"/>
    <property type="molecule type" value="Genomic_DNA"/>
</dbReference>
<reference evidence="3 4" key="1">
    <citation type="journal article" date="2011" name="Front. Microbiol.">
        <title>Genomic signatures of strain selection and enhancement in Bacillus atrophaeus var. globigii, a historical biowarfare simulant.</title>
        <authorList>
            <person name="Gibbons H.S."/>
            <person name="Broomall S.M."/>
            <person name="McNew L.A."/>
            <person name="Daligault H."/>
            <person name="Chapman C."/>
            <person name="Bruce D."/>
            <person name="Karavis M."/>
            <person name="Krepps M."/>
            <person name="McGregor P.A."/>
            <person name="Hong C."/>
            <person name="Park K.H."/>
            <person name="Akmal A."/>
            <person name="Feldman A."/>
            <person name="Lin J.S."/>
            <person name="Chang W.E."/>
            <person name="Higgs B.W."/>
            <person name="Demirev P."/>
            <person name="Lindquist J."/>
            <person name="Liem A."/>
            <person name="Fochler E."/>
            <person name="Read T.D."/>
            <person name="Tapia R."/>
            <person name="Johnson S."/>
            <person name="Bishop-Lilly K.A."/>
            <person name="Detter C."/>
            <person name="Han C."/>
            <person name="Sozhamannan S."/>
            <person name="Rosenzweig C.N."/>
            <person name="Skowronski E.W."/>
        </authorList>
    </citation>
    <scope>NUCLEOTIDE SEQUENCE [LARGE SCALE GENOMIC DNA]</scope>
    <source>
        <strain evidence="3 4">TPS4-2</strain>
    </source>
</reference>
<dbReference type="PANTHER" id="PTHR23082">
    <property type="entry name" value="TRANSCRIPTION INITIATION FACTOR IIIC TFIIIC , POLYPEPTIDE 3-RELATED"/>
    <property type="match status" value="1"/>
</dbReference>
<organism evidence="3 4">
    <name type="scientific">Idiomarina piscisalsi</name>
    <dbReference type="NCBI Taxonomy" id="1096243"/>
    <lineage>
        <taxon>Bacteria</taxon>
        <taxon>Pseudomonadati</taxon>
        <taxon>Pseudomonadota</taxon>
        <taxon>Gammaproteobacteria</taxon>
        <taxon>Alteromonadales</taxon>
        <taxon>Idiomarinaceae</taxon>
        <taxon>Idiomarina</taxon>
    </lineage>
</organism>
<evidence type="ECO:0008006" key="5">
    <source>
        <dbReference type="Google" id="ProtNLM"/>
    </source>
</evidence>
<dbReference type="SUPFAM" id="SSF48452">
    <property type="entry name" value="TPR-like"/>
    <property type="match status" value="1"/>
</dbReference>
<evidence type="ECO:0000256" key="2">
    <source>
        <dbReference type="SAM" id="SignalP"/>
    </source>
</evidence>
<keyword evidence="1" id="KW-0802">TPR repeat</keyword>
<dbReference type="GO" id="GO:0000127">
    <property type="term" value="C:transcription factor TFIIIC complex"/>
    <property type="evidence" value="ECO:0007669"/>
    <property type="project" value="TreeGrafter"/>
</dbReference>
<comment type="caution">
    <text evidence="3">The sequence shown here is derived from an EMBL/GenBank/DDBJ whole genome shotgun (WGS) entry which is preliminary data.</text>
</comment>
<evidence type="ECO:0000313" key="4">
    <source>
        <dbReference type="Proteomes" id="UP000288361"/>
    </source>
</evidence>
<sequence length="425" mass="48082">MNMKFVVIAALSGWIALTQPVIAQQTGAQQTERVPALREKVYGQLARAQEQADNGNVQEGLSILSDIEGKADSMNSYERAMLWNFYGFMYYEQDQISQAINYFEKVVNESPIPESLKKSTLFSLAQLALSEGQYQRSVEFLGRWEALAEQDELGKAWVLKAQAFYQSGDFTKALPLIEKAIANADANNKTPDENWLILKRALHYELEQPTQVAKVMERLVTDYSKPEYWLQLAGVYAQLEQDKKQLAVLEAANQQGFIEKASDWRQLAQAYYFNELPFKAAETLSNAMQKGVVEANVDNLKFIAQAYAQAKEYELAIQAYEKASEQVDHGDFAAQIAQLHLNLNNNDQAIKYVERSRNKGQVSNLGHLHLVEGMAALNLKDYKLALQAFEQASEYEKTASAAKQWLKYAKAQYRQKEQLASLADL</sequence>
<dbReference type="Gene3D" id="1.25.40.10">
    <property type="entry name" value="Tetratricopeptide repeat domain"/>
    <property type="match status" value="2"/>
</dbReference>
<dbReference type="InterPro" id="IPR011990">
    <property type="entry name" value="TPR-like_helical_dom_sf"/>
</dbReference>
<dbReference type="Pfam" id="PF13432">
    <property type="entry name" value="TPR_16"/>
    <property type="match status" value="1"/>
</dbReference>
<keyword evidence="2" id="KW-0732">Signal</keyword>
<feature type="repeat" description="TPR" evidence="1">
    <location>
        <begin position="80"/>
        <end position="113"/>
    </location>
</feature>
<dbReference type="InterPro" id="IPR019734">
    <property type="entry name" value="TPR_rpt"/>
</dbReference>
<accession>A0A432YRG7</accession>
<protein>
    <recommendedName>
        <fullName evidence="5">Tetratricopeptide repeat protein</fullName>
    </recommendedName>
</protein>
<evidence type="ECO:0000256" key="1">
    <source>
        <dbReference type="PROSITE-ProRule" id="PRU00339"/>
    </source>
</evidence>